<proteinExistence type="predicted"/>
<organism evidence="2 3">
    <name type="scientific">Prunus dulcis</name>
    <name type="common">Almond</name>
    <name type="synonym">Amygdalus dulcis</name>
    <dbReference type="NCBI Taxonomy" id="3755"/>
    <lineage>
        <taxon>Eukaryota</taxon>
        <taxon>Viridiplantae</taxon>
        <taxon>Streptophyta</taxon>
        <taxon>Embryophyta</taxon>
        <taxon>Tracheophyta</taxon>
        <taxon>Spermatophyta</taxon>
        <taxon>Magnoliopsida</taxon>
        <taxon>eudicotyledons</taxon>
        <taxon>Gunneridae</taxon>
        <taxon>Pentapetalae</taxon>
        <taxon>rosids</taxon>
        <taxon>fabids</taxon>
        <taxon>Rosales</taxon>
        <taxon>Rosaceae</taxon>
        <taxon>Amygdaloideae</taxon>
        <taxon>Amygdaleae</taxon>
        <taxon>Prunus</taxon>
    </lineage>
</organism>
<evidence type="ECO:0000313" key="3">
    <source>
        <dbReference type="Proteomes" id="UP001054821"/>
    </source>
</evidence>
<dbReference type="PANTHER" id="PTHR31973:SF199">
    <property type="entry name" value="SWIM-TYPE DOMAIN-CONTAINING PROTEIN"/>
    <property type="match status" value="1"/>
</dbReference>
<dbReference type="Pfam" id="PF10551">
    <property type="entry name" value="MULE"/>
    <property type="match status" value="1"/>
</dbReference>
<dbReference type="EMBL" id="JAJFAZ020000003">
    <property type="protein sequence ID" value="KAI5338294.1"/>
    <property type="molecule type" value="Genomic_DNA"/>
</dbReference>
<accession>A0AAD4W7J4</accession>
<protein>
    <recommendedName>
        <fullName evidence="1">MULE transposase domain-containing protein</fullName>
    </recommendedName>
</protein>
<reference evidence="2 3" key="1">
    <citation type="journal article" date="2022" name="G3 (Bethesda)">
        <title>Whole-genome sequence and methylome profiling of the almond [Prunus dulcis (Mill.) D.A. Webb] cultivar 'Nonpareil'.</title>
        <authorList>
            <person name="D'Amico-Willman K.M."/>
            <person name="Ouma W.Z."/>
            <person name="Meulia T."/>
            <person name="Sideli G.M."/>
            <person name="Gradziel T.M."/>
            <person name="Fresnedo-Ramirez J."/>
        </authorList>
    </citation>
    <scope>NUCLEOTIDE SEQUENCE [LARGE SCALE GENOMIC DNA]</scope>
    <source>
        <strain evidence="2">Clone GOH B32 T37-40</strain>
    </source>
</reference>
<gene>
    <name evidence="2" type="ORF">L3X38_017565</name>
</gene>
<comment type="caution">
    <text evidence="2">The sequence shown here is derived from an EMBL/GenBank/DDBJ whole genome shotgun (WGS) entry which is preliminary data.</text>
</comment>
<dbReference type="Proteomes" id="UP001054821">
    <property type="component" value="Chromosome 3"/>
</dbReference>
<keyword evidence="3" id="KW-1185">Reference proteome</keyword>
<evidence type="ECO:0000259" key="1">
    <source>
        <dbReference type="Pfam" id="PF10551"/>
    </source>
</evidence>
<name>A0AAD4W7J4_PRUDU</name>
<feature type="domain" description="MULE transposase" evidence="1">
    <location>
        <begin position="19"/>
        <end position="115"/>
    </location>
</feature>
<dbReference type="AlphaFoldDB" id="A0AAD4W7J4"/>
<dbReference type="InterPro" id="IPR018289">
    <property type="entry name" value="MULE_transposase_dom"/>
</dbReference>
<dbReference type="PANTHER" id="PTHR31973">
    <property type="entry name" value="POLYPROTEIN, PUTATIVE-RELATED"/>
    <property type="match status" value="1"/>
</dbReference>
<sequence>MYVCFTSSRHGFLDGFRPVIGVDGCHVKGPCPGQILTVVGVDVNNGSFPIAYAVVEIEIKQSWIWFLRLLIEDLKITNGSSYVFISDKQKGLIPAIETALPTAEHMMCVRHLYNNFRSSHSGLALKHILWATTRATTMPWWEAETENMK</sequence>
<evidence type="ECO:0000313" key="2">
    <source>
        <dbReference type="EMBL" id="KAI5338294.1"/>
    </source>
</evidence>